<feature type="domain" description="DDE Tnp4" evidence="5">
    <location>
        <begin position="160"/>
        <end position="234"/>
    </location>
</feature>
<evidence type="ECO:0000313" key="7">
    <source>
        <dbReference type="Proteomes" id="UP001176961"/>
    </source>
</evidence>
<dbReference type="EMBL" id="CATQJL010000305">
    <property type="protein sequence ID" value="CAJ0602996.1"/>
    <property type="molecule type" value="Genomic_DNA"/>
</dbReference>
<evidence type="ECO:0000256" key="1">
    <source>
        <dbReference type="ARBA" id="ARBA00001968"/>
    </source>
</evidence>
<accession>A0AA36H3A8</accession>
<comment type="caution">
    <text evidence="6">The sequence shown here is derived from an EMBL/GenBank/DDBJ whole genome shotgun (WGS) entry which is preliminary data.</text>
</comment>
<name>A0AA36H3A8_CYLNA</name>
<feature type="region of interest" description="Disordered" evidence="4">
    <location>
        <begin position="289"/>
        <end position="309"/>
    </location>
</feature>
<dbReference type="Proteomes" id="UP001176961">
    <property type="component" value="Unassembled WGS sequence"/>
</dbReference>
<sequence length="309" mass="35687">MAFQQYSNLLERLHVLEEAVANLESTARERRQYVRQEQRGHLSIRFRLFDEYLVTRRPEGFLDFIRLMPGVRKPLSKDDSIERLRFHADPIVGRHRLMMYLRIVTQGISFTAFALDMGCGVSTVSEIVRDITESIITGVFGEPRRGILPTREFGTVGPVQYHILVNGGFGQSYRMIRPYREREANTADRRRFNRIFSRARRTIESTFGILAQRFRILMTRINMDPERTSRIVISLMVSPSGRAPRCLQAIVILPRFCTTCFLERRQFSGGAKARTCTGWLSFLPKTAGDSKKRGRFGHHSQEPDNPVLC</sequence>
<dbReference type="InterPro" id="IPR027806">
    <property type="entry name" value="HARBI1_dom"/>
</dbReference>
<keyword evidence="7" id="KW-1185">Reference proteome</keyword>
<feature type="coiled-coil region" evidence="3">
    <location>
        <begin position="6"/>
        <end position="36"/>
    </location>
</feature>
<dbReference type="GO" id="GO:0046872">
    <property type="term" value="F:metal ion binding"/>
    <property type="evidence" value="ECO:0007669"/>
    <property type="project" value="UniProtKB-KW"/>
</dbReference>
<protein>
    <recommendedName>
        <fullName evidence="5">DDE Tnp4 domain-containing protein</fullName>
    </recommendedName>
</protein>
<reference evidence="6" key="1">
    <citation type="submission" date="2023-07" db="EMBL/GenBank/DDBJ databases">
        <authorList>
            <consortium name="CYATHOMIX"/>
        </authorList>
    </citation>
    <scope>NUCLEOTIDE SEQUENCE</scope>
    <source>
        <strain evidence="6">N/A</strain>
    </source>
</reference>
<evidence type="ECO:0000256" key="4">
    <source>
        <dbReference type="SAM" id="MobiDB-lite"/>
    </source>
</evidence>
<dbReference type="AlphaFoldDB" id="A0AA36H3A8"/>
<dbReference type="Pfam" id="PF13359">
    <property type="entry name" value="DDE_Tnp_4"/>
    <property type="match status" value="1"/>
</dbReference>
<proteinExistence type="predicted"/>
<organism evidence="6 7">
    <name type="scientific">Cylicocyclus nassatus</name>
    <name type="common">Nematode worm</name>
    <dbReference type="NCBI Taxonomy" id="53992"/>
    <lineage>
        <taxon>Eukaryota</taxon>
        <taxon>Metazoa</taxon>
        <taxon>Ecdysozoa</taxon>
        <taxon>Nematoda</taxon>
        <taxon>Chromadorea</taxon>
        <taxon>Rhabditida</taxon>
        <taxon>Rhabditina</taxon>
        <taxon>Rhabditomorpha</taxon>
        <taxon>Strongyloidea</taxon>
        <taxon>Strongylidae</taxon>
        <taxon>Cylicocyclus</taxon>
    </lineage>
</organism>
<evidence type="ECO:0000259" key="5">
    <source>
        <dbReference type="Pfam" id="PF13359"/>
    </source>
</evidence>
<evidence type="ECO:0000256" key="2">
    <source>
        <dbReference type="ARBA" id="ARBA00022723"/>
    </source>
</evidence>
<keyword evidence="3" id="KW-0175">Coiled coil</keyword>
<keyword evidence="2" id="KW-0479">Metal-binding</keyword>
<evidence type="ECO:0000256" key="3">
    <source>
        <dbReference type="SAM" id="Coils"/>
    </source>
</evidence>
<evidence type="ECO:0000313" key="6">
    <source>
        <dbReference type="EMBL" id="CAJ0602996.1"/>
    </source>
</evidence>
<gene>
    <name evidence="6" type="ORF">CYNAS_LOCUS14979</name>
</gene>
<comment type="cofactor">
    <cofactor evidence="1">
        <name>a divalent metal cation</name>
        <dbReference type="ChEBI" id="CHEBI:60240"/>
    </cofactor>
</comment>